<dbReference type="Gene3D" id="3.50.50.60">
    <property type="entry name" value="FAD/NAD(P)-binding domain"/>
    <property type="match status" value="3"/>
</dbReference>
<evidence type="ECO:0000256" key="4">
    <source>
        <dbReference type="ARBA" id="ARBA00022827"/>
    </source>
</evidence>
<dbReference type="InterPro" id="IPR007867">
    <property type="entry name" value="GMC_OxRtase_C"/>
</dbReference>
<sequence length="1118" mass="123040">MPEPIHDRPGNYPTLSLPFSSLRSEYDVVVVGSGYGAGVAASRMARAGKSVAVLELGWERRPGSLPHTLRQCMREAAISGARATSGLLGKLPLSGETKLFQLKLGDGQHAFCAHGLGGGSLVNSGVFLKAAESTFRMSPWPAEIRDHPSSMKEYYGRAADMLQPSPFPESHPTPRKLDHLEEAARLLGQEKHFSRVPLTTFFKHGRNSTGISMRPNKGSGHETTGLNDGSKNLISATYLADAWNWGAEIFCGCEVRFVEKAADGHGYIVETDRQLFWNEFCFLGASAMGTTEIPCGYNGAKEVNSVASGSGTPGPTITGMIDNRQESSSNPLSGYIIQDGCVPEPLAPVLQIMLAAQTFRNELTSFFWHPYQQTCRTLAAFKSALRGPYAEGGAMQRTATYLVMGHDSNEITLSLKDDRPHLQAGAEGRLQNATRITQVIERVTNLVGGEMMFCYFSGRTREGVSVHMLGGAHMSRDGTGREGVTNHLGRVFTGHGSDVHAGLICYDASVIPTSLGVSPLATITALAERSLFLISKESGFHTDLTTQNGTLDYDSTPRVPRSPVHSKDVSEETGAYVSTGWQSTELLSGHISVPSKGDFETGEIEGNGSQSAIAMLLTVVIQKRTRGRGPKYKGTCTGTVSCRAISQRTTRVSRGELEFFVHGEDAADATRLLYQLDLVSVEGNQYRITGYKTIDPSAAGSVSRMWRATTMVNVRVATDEEGAIGAGVVRVAPSSFVRQITSFRLTAEFSFTTVRALLIFLLYFAAQISRFFFHPFIPHRTRTTATLPYAPKRPATCVRILKSSDGIEVSIAVYDPTSSPDTVATRCLFLPGILGVRPEHSIFALPYQRCNMVEYFTNLGHRCYILSPRWSCDENVATECTVFDARLDIAAAVQHISLHESPKPYVVAHCQGSVALNMVLLDGTLDSTRLLGVSANSVFMNQVFGYWNSSAHHALHALLDFYPIPKRRDRCRSAACHRTSFSSGLLWNHENLNRHTHDNIDRFFAETPTRLLEHVTRMGTHGGCLDNELHPLITEKNLLRLRGLPILFISGADNEVFNPETTLRDYELLRRRFGEEMYRRFLVEGYGHLDPIVGKAADEDVYWRVWEHFKCGVRTVRE</sequence>
<evidence type="ECO:0000256" key="2">
    <source>
        <dbReference type="ARBA" id="ARBA00022548"/>
    </source>
</evidence>
<dbReference type="InterPro" id="IPR052542">
    <property type="entry name" value="Cholesterol_Oxidase"/>
</dbReference>
<dbReference type="PANTHER" id="PTHR47470:SF1">
    <property type="entry name" value="FAD-DEPENDENT OXIDOREDUCTASE 2 FAD BINDING DOMAIN-CONTAINING PROTEIN"/>
    <property type="match status" value="1"/>
</dbReference>
<gene>
    <name evidence="17" type="ORF">BJX68DRAFT_275549</name>
</gene>
<reference evidence="17 18" key="1">
    <citation type="submission" date="2024-07" db="EMBL/GenBank/DDBJ databases">
        <title>Section-level genome sequencing and comparative genomics of Aspergillus sections Usti and Cavernicolus.</title>
        <authorList>
            <consortium name="Lawrence Berkeley National Laboratory"/>
            <person name="Nybo J.L."/>
            <person name="Vesth T.C."/>
            <person name="Theobald S."/>
            <person name="Frisvad J.C."/>
            <person name="Larsen T.O."/>
            <person name="Kjaerboelling I."/>
            <person name="Rothschild-Mancinelli K."/>
            <person name="Lyhne E.K."/>
            <person name="Kogle M.E."/>
            <person name="Barry K."/>
            <person name="Clum A."/>
            <person name="Na H."/>
            <person name="Ledsgaard L."/>
            <person name="Lin J."/>
            <person name="Lipzen A."/>
            <person name="Kuo A."/>
            <person name="Riley R."/>
            <person name="Mondo S."/>
            <person name="LaButti K."/>
            <person name="Haridas S."/>
            <person name="Pangalinan J."/>
            <person name="Salamov A.A."/>
            <person name="Simmons B.A."/>
            <person name="Magnuson J.K."/>
            <person name="Chen J."/>
            <person name="Drula E."/>
            <person name="Henrissat B."/>
            <person name="Wiebenga A."/>
            <person name="Lubbers R.J."/>
            <person name="Gomes A.C."/>
            <person name="Macurrencykelacurrency M.R."/>
            <person name="Stajich J."/>
            <person name="Grigoriev I.V."/>
            <person name="Mortensen U.H."/>
            <person name="De vries R.P."/>
            <person name="Baker S.E."/>
            <person name="Andersen M.R."/>
        </authorList>
    </citation>
    <scope>NUCLEOTIDE SEQUENCE [LARGE SCALE GENOMIC DNA]</scope>
    <source>
        <strain evidence="17 18">CBS 756.74</strain>
    </source>
</reference>
<comment type="caution">
    <text evidence="17">The sequence shown here is derived from an EMBL/GenBank/DDBJ whole genome shotgun (WGS) entry which is preliminary data.</text>
</comment>
<evidence type="ECO:0000313" key="17">
    <source>
        <dbReference type="EMBL" id="KAL2860144.1"/>
    </source>
</evidence>
<evidence type="ECO:0000256" key="6">
    <source>
        <dbReference type="ARBA" id="ARBA00023098"/>
    </source>
</evidence>
<evidence type="ECO:0000256" key="3">
    <source>
        <dbReference type="ARBA" id="ARBA00022630"/>
    </source>
</evidence>
<keyword evidence="18" id="KW-1185">Reference proteome</keyword>
<name>A0ABR4L7J6_9EURO</name>
<evidence type="ECO:0000256" key="10">
    <source>
        <dbReference type="ARBA" id="ARBA00038856"/>
    </source>
</evidence>
<dbReference type="EMBL" id="JBFXLR010000002">
    <property type="protein sequence ID" value="KAL2860144.1"/>
    <property type="molecule type" value="Genomic_DNA"/>
</dbReference>
<dbReference type="SUPFAM" id="SSF53474">
    <property type="entry name" value="alpha/beta-Hydrolases"/>
    <property type="match status" value="1"/>
</dbReference>
<evidence type="ECO:0000256" key="14">
    <source>
        <dbReference type="ARBA" id="ARBA00049778"/>
    </source>
</evidence>
<dbReference type="EC" id="1.1.3.6" evidence="12"/>
<proteinExistence type="predicted"/>
<evidence type="ECO:0000256" key="7">
    <source>
        <dbReference type="ARBA" id="ARBA00023166"/>
    </source>
</evidence>
<evidence type="ECO:0000259" key="16">
    <source>
        <dbReference type="Pfam" id="PF05199"/>
    </source>
</evidence>
<keyword evidence="5" id="KW-0560">Oxidoreductase</keyword>
<keyword evidence="9" id="KW-0413">Isomerase</keyword>
<dbReference type="EC" id="5.3.3.1" evidence="10"/>
<dbReference type="InterPro" id="IPR029058">
    <property type="entry name" value="AB_hydrolase_fold"/>
</dbReference>
<dbReference type="GeneID" id="98163036"/>
<dbReference type="RefSeq" id="XP_070904835.1">
    <property type="nucleotide sequence ID" value="XM_071047872.1"/>
</dbReference>
<keyword evidence="4" id="KW-0274">FAD</keyword>
<evidence type="ECO:0000256" key="15">
    <source>
        <dbReference type="SAM" id="MobiDB-lite"/>
    </source>
</evidence>
<evidence type="ECO:0000256" key="13">
    <source>
        <dbReference type="ARBA" id="ARBA00049744"/>
    </source>
</evidence>
<dbReference type="Proteomes" id="UP001610444">
    <property type="component" value="Unassembled WGS sequence"/>
</dbReference>
<evidence type="ECO:0000256" key="1">
    <source>
        <dbReference type="ARBA" id="ARBA00001974"/>
    </source>
</evidence>
<dbReference type="InterPro" id="IPR036188">
    <property type="entry name" value="FAD/NAD-bd_sf"/>
</dbReference>
<evidence type="ECO:0000256" key="8">
    <source>
        <dbReference type="ARBA" id="ARBA00023221"/>
    </source>
</evidence>
<organism evidence="17 18">
    <name type="scientific">Aspergillus pseudodeflectus</name>
    <dbReference type="NCBI Taxonomy" id="176178"/>
    <lineage>
        <taxon>Eukaryota</taxon>
        <taxon>Fungi</taxon>
        <taxon>Dikarya</taxon>
        <taxon>Ascomycota</taxon>
        <taxon>Pezizomycotina</taxon>
        <taxon>Eurotiomycetes</taxon>
        <taxon>Eurotiomycetidae</taxon>
        <taxon>Eurotiales</taxon>
        <taxon>Aspergillaceae</taxon>
        <taxon>Aspergillus</taxon>
        <taxon>Aspergillus subgen. Nidulantes</taxon>
    </lineage>
</organism>
<comment type="pathway">
    <text evidence="11">Steroid metabolism; cholesterol degradation.</text>
</comment>
<dbReference type="Gene3D" id="3.40.50.1820">
    <property type="entry name" value="alpha/beta hydrolase"/>
    <property type="match status" value="1"/>
</dbReference>
<evidence type="ECO:0000256" key="5">
    <source>
        <dbReference type="ARBA" id="ARBA00023002"/>
    </source>
</evidence>
<accession>A0ABR4L7J6</accession>
<feature type="region of interest" description="Disordered" evidence="15">
    <location>
        <begin position="548"/>
        <end position="571"/>
    </location>
</feature>
<evidence type="ECO:0000313" key="18">
    <source>
        <dbReference type="Proteomes" id="UP001610444"/>
    </source>
</evidence>
<keyword evidence="7" id="KW-1207">Sterol metabolism</keyword>
<feature type="domain" description="Glucose-methanol-choline oxidoreductase C-terminal" evidence="16">
    <location>
        <begin position="464"/>
        <end position="527"/>
    </location>
</feature>
<dbReference type="PANTHER" id="PTHR47470">
    <property type="entry name" value="CHOLESTEROL OXIDASE"/>
    <property type="match status" value="1"/>
</dbReference>
<evidence type="ECO:0000256" key="12">
    <source>
        <dbReference type="ARBA" id="ARBA00049723"/>
    </source>
</evidence>
<dbReference type="Pfam" id="PF05199">
    <property type="entry name" value="GMC_oxred_C"/>
    <property type="match status" value="1"/>
</dbReference>
<protein>
    <recommendedName>
        <fullName evidence="13">Cholesterol oxidase</fullName>
        <ecNumber evidence="12">1.1.3.6</ecNumber>
        <ecNumber evidence="10">5.3.3.1</ecNumber>
    </recommendedName>
    <alternativeName>
        <fullName evidence="14">Cholesterol isomerase</fullName>
    </alternativeName>
</protein>
<comment type="cofactor">
    <cofactor evidence="1">
        <name>FAD</name>
        <dbReference type="ChEBI" id="CHEBI:57692"/>
    </cofactor>
</comment>
<dbReference type="SUPFAM" id="SSF51905">
    <property type="entry name" value="FAD/NAD(P)-binding domain"/>
    <property type="match status" value="1"/>
</dbReference>
<evidence type="ECO:0000256" key="9">
    <source>
        <dbReference type="ARBA" id="ARBA00023235"/>
    </source>
</evidence>
<keyword evidence="6" id="KW-0443">Lipid metabolism</keyword>
<keyword evidence="8" id="KW-0753">Steroid metabolism</keyword>
<keyword evidence="3" id="KW-0285">Flavoprotein</keyword>
<evidence type="ECO:0000256" key="11">
    <source>
        <dbReference type="ARBA" id="ARBA00049645"/>
    </source>
</evidence>
<keyword evidence="2" id="KW-0153">Cholesterol metabolism</keyword>